<dbReference type="EMBL" id="AY464570">
    <property type="protein sequence ID" value="AAR28659.1"/>
    <property type="molecule type" value="Genomic_DNA"/>
</dbReference>
<protein>
    <submittedName>
        <fullName evidence="1">Spheroidin</fullName>
    </submittedName>
</protein>
<reference evidence="1" key="1">
    <citation type="submission" date="2003-11" db="EMBL/GenBank/DDBJ databases">
        <title>Gomphocerus sibiricus entomopoxvirus spheroidin gene.</title>
        <authorList>
            <person name="Li Y."/>
            <person name="Wang L."/>
        </authorList>
    </citation>
    <scope>NUCLEOTIDE SEQUENCE</scope>
</reference>
<dbReference type="InterPro" id="IPR008843">
    <property type="entry name" value="Spheroidin"/>
</dbReference>
<name>Q6S5L4_9POXV</name>
<accession>Q6S5L4</accession>
<dbReference type="Pfam" id="PF05541">
    <property type="entry name" value="Spheroidin"/>
    <property type="match status" value="1"/>
</dbReference>
<sequence length="988" mass="111276">MNIALKVVEVTQVNDSTWNVRFGSPLDTYKFNGKYNFVVPEYNNDFVNIETSDANVVISDGSQTKYLTFESEASEFTLIFSFNSIVDSDQLSSYLTLLIKTNLAPLNGKSVVLNTNVLINGVVDNTYACTHNFWIIVHNQNNVKFLLSSSDIVNHSLVVPKDTTYLYVPSQRLLPYKQTFLYVSETETDVANVVNLVLDLHQGVSVSVSLGTFVSADCELSETAQKKIISLIQKIGRFDIVNADSGCVYKRNLPLKENTTYSFYVDQSGVKVQPKPKLVYKDKVVHPFSVYSDDDDYVVVESGSTKILPSIYFKLYSKIKSLLKIRMQDEDDVTWGEGFDMSIECEDFNNTSYSFTNNTRLPIGLYSVKYLYLGSQKDQINPSYIKWKDYVADVEYESEGKYKVLTDFYIFSNRPVITLYVVGEILDTDEDDETTLKLSLVGPSLDLRNSLYHDENGLNLFRCKGNGISLLKALKLRWLNAILKKGANFTLDGNITIGSKKFYNILDTKGDSDTVNHYNNGLLAKSNFNANSGLLALSVDPVNIQDLPLPDWLVDKLSGSATDIHNAVISFTDSNSKYYHNIVKGILSFLITSNFINFSIKDTLCKYPGLIFLFARIFKKINEKLRVLGKRAFYSLTYESEFADGDQLLPYCKQRGLIKEFIKNWRKAGCSVLMKDRAYEKPLMIIAEMSNVNQTEDSNIGSSVANSATTPLNLISELLGSQNNNDVTNKVVISGTGSFGNIGDSDITEPIISSILEFMEKNGPGGLLLHDSENSPIRRFRNSTQFLSQRNDICKLIKLTSFNSSDFSAFIRCGTAVDDVPLDSNDNPAVDEDTHQTILPYPYPWPWPYNRCPRGCVCVKPCRKTIFGRCPKNCVCVRYNSLKRCRRPFWPLADGYPHSHTYTHSHPFQHTHQLTHSHSQSCSYPHSHSNASNFNHHHPWSACGHTHPHSYNKCNLSGINVANHNDPDQEQDVDNVVVSTDNNAVELV</sequence>
<organism evidence="1">
    <name type="scientific">Gomphocerus sibiricus entomopoxvirus</name>
    <dbReference type="NCBI Taxonomy" id="257631"/>
    <lineage>
        <taxon>Viruses</taxon>
        <taxon>Varidnaviria</taxon>
        <taxon>Bamfordvirae</taxon>
        <taxon>Nucleocytoviricota</taxon>
        <taxon>Pokkesviricetes</taxon>
        <taxon>Chitovirales</taxon>
        <taxon>Poxviridae</taxon>
        <taxon>Entomopoxvirinae</taxon>
    </lineage>
</organism>
<evidence type="ECO:0000313" key="1">
    <source>
        <dbReference type="EMBL" id="AAR28659.1"/>
    </source>
</evidence>
<proteinExistence type="predicted"/>